<evidence type="ECO:0000313" key="2">
    <source>
        <dbReference type="EMBL" id="CQR30606.1"/>
    </source>
</evidence>
<sequence>MRHAGVHQLGHFQHARRRDDGRGEQKRKPRRVGIVQAQAQTRDQRGPGARKPRNQGQRLRQTNEEGAQPAQFRQGDQPAPMLECIAAQQQQAIEHQRNRREGEAAEQRLDLVRQQQAEQPGWNGARHDQPEQTGVGVGRLAASAQPATDQPRPVAPEIDQQRGGRAQMQHHDEGQKPVCRAVDGPMKQGRNQNAVPQAGNGKQLGHALKGGDGQKVEVHGVVRGCGFVAQILTEAHLDSSEAAVFVALFYAFGVTPRSFAIFTLPPLLRGWNERVDLG</sequence>
<accession>A0ABP1Z133</accession>
<feature type="compositionally biased region" description="Basic and acidic residues" evidence="1">
    <location>
        <begin position="17"/>
        <end position="26"/>
    </location>
</feature>
<gene>
    <name evidence="2" type="ORF">THICB1_150074</name>
</gene>
<protein>
    <submittedName>
        <fullName evidence="2">Uncharacterized protein</fullName>
    </submittedName>
</protein>
<evidence type="ECO:0000313" key="3">
    <source>
        <dbReference type="Proteomes" id="UP000078599"/>
    </source>
</evidence>
<dbReference type="Proteomes" id="UP000078599">
    <property type="component" value="Unassembled WGS sequence"/>
</dbReference>
<dbReference type="EMBL" id="CTRI01000007">
    <property type="protein sequence ID" value="CQR30606.1"/>
    <property type="molecule type" value="Genomic_DNA"/>
</dbReference>
<evidence type="ECO:0000256" key="1">
    <source>
        <dbReference type="SAM" id="MobiDB-lite"/>
    </source>
</evidence>
<organism evidence="2 3">
    <name type="scientific">Thiomonas arsenitoxydans (strain DSM 22701 / CIP 110005 / 3As)</name>
    <dbReference type="NCBI Taxonomy" id="426114"/>
    <lineage>
        <taxon>Bacteria</taxon>
        <taxon>Pseudomonadati</taxon>
        <taxon>Pseudomonadota</taxon>
        <taxon>Betaproteobacteria</taxon>
        <taxon>Burkholderiales</taxon>
        <taxon>Thiomonas</taxon>
    </lineage>
</organism>
<proteinExistence type="predicted"/>
<feature type="region of interest" description="Disordered" evidence="1">
    <location>
        <begin position="1"/>
        <end position="75"/>
    </location>
</feature>
<keyword evidence="3" id="KW-1185">Reference proteome</keyword>
<feature type="region of interest" description="Disordered" evidence="1">
    <location>
        <begin position="141"/>
        <end position="202"/>
    </location>
</feature>
<comment type="caution">
    <text evidence="2">The sequence shown here is derived from an EMBL/GenBank/DDBJ whole genome shotgun (WGS) entry which is preliminary data.</text>
</comment>
<reference evidence="2 3" key="1">
    <citation type="submission" date="2015-03" db="EMBL/GenBank/DDBJ databases">
        <authorList>
            <person name="Regsiter A."/>
            <person name="william w."/>
        </authorList>
    </citation>
    <scope>NUCLEOTIDE SEQUENCE [LARGE SCALE GENOMIC DNA]</scope>
    <source>
        <strain evidence="2 3">CB1</strain>
    </source>
</reference>
<name>A0ABP1Z133_THIA3</name>